<dbReference type="PANTHER" id="PTHR20883">
    <property type="entry name" value="PHYTANOYL-COA DIOXYGENASE DOMAIN CONTAINING 1"/>
    <property type="match status" value="1"/>
</dbReference>
<keyword evidence="2" id="KW-0560">Oxidoreductase</keyword>
<proteinExistence type="predicted"/>
<dbReference type="GO" id="GO:0005506">
    <property type="term" value="F:iron ion binding"/>
    <property type="evidence" value="ECO:0007669"/>
    <property type="project" value="UniProtKB-ARBA"/>
</dbReference>
<evidence type="ECO:0000256" key="1">
    <source>
        <dbReference type="ARBA" id="ARBA00001954"/>
    </source>
</evidence>
<dbReference type="AlphaFoldDB" id="A0A2Z4AHI3"/>
<dbReference type="KEGG" id="mtar:DF168_00898"/>
<comment type="cofactor">
    <cofactor evidence="1">
        <name>Fe(2+)</name>
        <dbReference type="ChEBI" id="CHEBI:29033"/>
    </cofactor>
</comment>
<dbReference type="EC" id="1.14.11.55" evidence="2"/>
<dbReference type="InterPro" id="IPR008775">
    <property type="entry name" value="Phytyl_CoA_dOase-like"/>
</dbReference>
<evidence type="ECO:0000313" key="2">
    <source>
        <dbReference type="EMBL" id="AWT59704.1"/>
    </source>
</evidence>
<keyword evidence="2" id="KW-0223">Dioxygenase</keyword>
<protein>
    <submittedName>
        <fullName evidence="2">Ectoine dioxygenase</fullName>
        <ecNumber evidence="2">1.14.11.55</ecNumber>
    </submittedName>
</protein>
<dbReference type="Pfam" id="PF05721">
    <property type="entry name" value="PhyH"/>
    <property type="match status" value="1"/>
</dbReference>
<reference evidence="2 3" key="1">
    <citation type="submission" date="2018-06" db="EMBL/GenBank/DDBJ databases">
        <title>Draft Genome Sequence of a Novel Marine Bacterium Related to the Verrucomicrobia.</title>
        <authorList>
            <person name="Vosseberg J."/>
            <person name="Martijn J."/>
            <person name="Ettema T.J.G."/>
        </authorList>
    </citation>
    <scope>NUCLEOTIDE SEQUENCE [LARGE SCALE GENOMIC DNA]</scope>
    <source>
        <strain evidence="2">TARA_B100001123</strain>
    </source>
</reference>
<dbReference type="GO" id="GO:0016706">
    <property type="term" value="F:2-oxoglutarate-dependent dioxygenase activity"/>
    <property type="evidence" value="ECO:0007669"/>
    <property type="project" value="UniProtKB-ARBA"/>
</dbReference>
<sequence>MISNLQIEQFNRDGFLNGGRILDSAELEEIVDELQRILNIGPDGFKPGDKRPVVFRDLNAAGYEKEDRIIRTSQNPVWQIINIWEASEIFRRLLYHPFIVKAVSLLTSHPDLMVWHDQIQYKPPKHGGATHWHQDAPAWPTISPLTPVSAWIPMDDADEENGCMWMVPGSHRWGPQSEFLRTKRDLNGLQEFRELEGFKPPKGSPIQTINAQPWPVKAGEVSFHHSVTWHGSPMNPSSRPRRAIAIHYMTGEARFNAKGDHLMKEFIQLEDGELMANAGKHFPVVCRNGNPLDFGSGDCGSD</sequence>
<dbReference type="Gene3D" id="2.60.120.620">
    <property type="entry name" value="q2cbj1_9rhob like domain"/>
    <property type="match status" value="1"/>
</dbReference>
<dbReference type="EMBL" id="CP029803">
    <property type="protein sequence ID" value="AWT59704.1"/>
    <property type="molecule type" value="Genomic_DNA"/>
</dbReference>
<gene>
    <name evidence="2" type="primary">ectD_3</name>
    <name evidence="2" type="ORF">DF168_00898</name>
</gene>
<name>A0A2Z4AHI3_9BACT</name>
<accession>A0A2Z4AHI3</accession>
<dbReference type="PANTHER" id="PTHR20883:SF48">
    <property type="entry name" value="ECTOINE DIOXYGENASE"/>
    <property type="match status" value="1"/>
</dbReference>
<organism evidence="2 3">
    <name type="scientific">Candidatus Moanibacter tarae</name>
    <dbReference type="NCBI Taxonomy" id="2200854"/>
    <lineage>
        <taxon>Bacteria</taxon>
        <taxon>Pseudomonadati</taxon>
        <taxon>Verrucomicrobiota</taxon>
        <taxon>Opitutia</taxon>
        <taxon>Puniceicoccales</taxon>
        <taxon>Puniceicoccales incertae sedis</taxon>
        <taxon>Candidatus Moanibacter</taxon>
    </lineage>
</organism>
<dbReference type="Proteomes" id="UP000247465">
    <property type="component" value="Chromosome"/>
</dbReference>
<dbReference type="SUPFAM" id="SSF51197">
    <property type="entry name" value="Clavaminate synthase-like"/>
    <property type="match status" value="1"/>
</dbReference>
<evidence type="ECO:0000313" key="3">
    <source>
        <dbReference type="Proteomes" id="UP000247465"/>
    </source>
</evidence>